<evidence type="ECO:0000313" key="2">
    <source>
        <dbReference type="Proteomes" id="UP000019202"/>
    </source>
</evidence>
<dbReference type="AlphaFoldDB" id="W1IQU8"/>
<proteinExistence type="predicted"/>
<evidence type="ECO:0000313" key="1">
    <source>
        <dbReference type="EMBL" id="CDL80809.1"/>
    </source>
</evidence>
<organism evidence="1 2">
    <name type="scientific">Xenorhabdus szentirmaii DSM 16338</name>
    <dbReference type="NCBI Taxonomy" id="1427518"/>
    <lineage>
        <taxon>Bacteria</taxon>
        <taxon>Pseudomonadati</taxon>
        <taxon>Pseudomonadota</taxon>
        <taxon>Gammaproteobacteria</taxon>
        <taxon>Enterobacterales</taxon>
        <taxon>Morganellaceae</taxon>
        <taxon>Xenorhabdus</taxon>
    </lineage>
</organism>
<comment type="caution">
    <text evidence="1">The sequence shown here is derived from an EMBL/GenBank/DDBJ whole genome shotgun (WGS) entry which is preliminary data.</text>
</comment>
<gene>
    <name evidence="1" type="ORF">XSR1_10256</name>
</gene>
<protein>
    <submittedName>
        <fullName evidence="1">Uncharacterized protein</fullName>
    </submittedName>
</protein>
<dbReference type="Proteomes" id="UP000019202">
    <property type="component" value="Unassembled WGS sequence"/>
</dbReference>
<keyword evidence="2" id="KW-1185">Reference proteome</keyword>
<sequence length="44" mass="4912">MAGPVKHNGTNTPVKHTVNSNNQRRALVLDISITVFPCQARLRR</sequence>
<name>W1IQU8_9GAMM</name>
<reference evidence="1" key="1">
    <citation type="submission" date="2013-11" db="EMBL/GenBank/DDBJ databases">
        <title>Draft genome sequence and annotation of the entomopathogenic bacteria, Xenorhabdus cabanillasi strain JM26 and Xenorhabdus szentirmai strain DSM 16338.</title>
        <authorList>
            <person name="Gualtieri M."/>
            <person name="Ogier J.C."/>
            <person name="Pages S."/>
            <person name="Givaudan A."/>
            <person name="Gaudriault S."/>
        </authorList>
    </citation>
    <scope>NUCLEOTIDE SEQUENCE [LARGE SCALE GENOMIC DNA]</scope>
    <source>
        <strain evidence="1">DSM 16338</strain>
    </source>
</reference>
<dbReference type="EMBL" id="CBXF010000001">
    <property type="protein sequence ID" value="CDL80809.1"/>
    <property type="molecule type" value="Genomic_DNA"/>
</dbReference>
<accession>W1IQU8</accession>